<dbReference type="PANTHER" id="PTHR46880">
    <property type="entry name" value="RAS-ASSOCIATING DOMAIN-CONTAINING PROTEIN"/>
    <property type="match status" value="1"/>
</dbReference>
<reference evidence="1" key="1">
    <citation type="submission" date="2021-06" db="EMBL/GenBank/DDBJ databases">
        <authorList>
            <person name="Kallberg Y."/>
            <person name="Tangrot J."/>
            <person name="Rosling A."/>
        </authorList>
    </citation>
    <scope>NUCLEOTIDE SEQUENCE</scope>
    <source>
        <strain evidence="1">FL966</strain>
    </source>
</reference>
<dbReference type="InterPro" id="IPR012337">
    <property type="entry name" value="RNaseH-like_sf"/>
</dbReference>
<gene>
    <name evidence="1" type="ORF">CPELLU_LOCUS3965</name>
</gene>
<sequence>MDQSESIQNDQSIYNNCESEIFYEMDQNECIQNDQSTCNNCESDHENDANDQSDQELALSNNKKKFKIITKSKSSFKSSWLNEFKWLQYDKLPYFVQMSRELESPFIIDSSITYENEVSGHEFAFAISNIIKTKIWEEIRKSVSFGIMIDESTDISTNKHIDIYIMYPNISGNIKTHFLQLLALEQSDAKTITTKLIRLSDGAFVMIGTKNSVAQKLSQLRLKKLKEIRWLGWYKAVENFVKTLLAVLLQLQNDNNKVASDLYQRLCNWRLLGFFYFIYDVLGQLSALNKFFQKHNLYFHDIIPMIDVTIDVYEYASIVTTEIRNHFPDCPLLATMKILNPVEWSCKKEELLEFGNDELQVLLNHYGSLKTINGQNFLSLVDSDSCIVEWSDFKNIVFSNFLSFSSRELLPILIYDYSDIFSNITKLVHITNSIPFSSVDCERRFSKQNTIKTYLHNSLNTLP</sequence>
<evidence type="ECO:0000313" key="2">
    <source>
        <dbReference type="Proteomes" id="UP000789759"/>
    </source>
</evidence>
<comment type="caution">
    <text evidence="1">The sequence shown here is derived from an EMBL/GenBank/DDBJ whole genome shotgun (WGS) entry which is preliminary data.</text>
</comment>
<protein>
    <submittedName>
        <fullName evidence="1">9865_t:CDS:1</fullName>
    </submittedName>
</protein>
<accession>A0A9N9AJY9</accession>
<organism evidence="1 2">
    <name type="scientific">Cetraspora pellucida</name>
    <dbReference type="NCBI Taxonomy" id="1433469"/>
    <lineage>
        <taxon>Eukaryota</taxon>
        <taxon>Fungi</taxon>
        <taxon>Fungi incertae sedis</taxon>
        <taxon>Mucoromycota</taxon>
        <taxon>Glomeromycotina</taxon>
        <taxon>Glomeromycetes</taxon>
        <taxon>Diversisporales</taxon>
        <taxon>Gigasporaceae</taxon>
        <taxon>Cetraspora</taxon>
    </lineage>
</organism>
<proteinExistence type="predicted"/>
<dbReference type="Proteomes" id="UP000789759">
    <property type="component" value="Unassembled WGS sequence"/>
</dbReference>
<dbReference type="OrthoDB" id="2394878at2759"/>
<dbReference type="SUPFAM" id="SSF53098">
    <property type="entry name" value="Ribonuclease H-like"/>
    <property type="match status" value="1"/>
</dbReference>
<keyword evidence="2" id="KW-1185">Reference proteome</keyword>
<dbReference type="AlphaFoldDB" id="A0A9N9AJY9"/>
<evidence type="ECO:0000313" key="1">
    <source>
        <dbReference type="EMBL" id="CAG8533687.1"/>
    </source>
</evidence>
<dbReference type="PANTHER" id="PTHR46880:SF5">
    <property type="entry name" value="DUF4371 DOMAIN-CONTAINING PROTEIN"/>
    <property type="match status" value="1"/>
</dbReference>
<name>A0A9N9AJY9_9GLOM</name>
<dbReference type="EMBL" id="CAJVQA010002012">
    <property type="protein sequence ID" value="CAG8533687.1"/>
    <property type="molecule type" value="Genomic_DNA"/>
</dbReference>